<organism evidence="2 3">
    <name type="scientific">Tardiphaga alba</name>
    <dbReference type="NCBI Taxonomy" id="340268"/>
    <lineage>
        <taxon>Bacteria</taxon>
        <taxon>Pseudomonadati</taxon>
        <taxon>Pseudomonadota</taxon>
        <taxon>Alphaproteobacteria</taxon>
        <taxon>Hyphomicrobiales</taxon>
        <taxon>Nitrobacteraceae</taxon>
        <taxon>Tardiphaga</taxon>
    </lineage>
</organism>
<dbReference type="EMBL" id="CP036498">
    <property type="protein sequence ID" value="QUS39729.1"/>
    <property type="molecule type" value="Genomic_DNA"/>
</dbReference>
<dbReference type="Proteomes" id="UP000682843">
    <property type="component" value="Chromosome"/>
</dbReference>
<protein>
    <recommendedName>
        <fullName evidence="4">Phasin domain-containing protein</fullName>
    </recommendedName>
</protein>
<feature type="compositionally biased region" description="Basic residues" evidence="1">
    <location>
        <begin position="106"/>
        <end position="127"/>
    </location>
</feature>
<dbReference type="RefSeq" id="WP_211913277.1">
    <property type="nucleotide sequence ID" value="NZ_CP036498.1"/>
</dbReference>
<evidence type="ECO:0000313" key="3">
    <source>
        <dbReference type="Proteomes" id="UP000682843"/>
    </source>
</evidence>
<name>A0ABX8A7V9_9BRAD</name>
<sequence length="127" mass="13322">MAGADIDVVIRQTAKQQNKTLLAAIKARRDHFTGLAAKAKDATSKERYKQAAKDVVEQGAAAMRRLQVSADNAADSFARSMRMASDAFAAKAAAEAAKAPAEKAPKPAKKAAKASVKAKKAAKGKKK</sequence>
<evidence type="ECO:0008006" key="4">
    <source>
        <dbReference type="Google" id="ProtNLM"/>
    </source>
</evidence>
<proteinExistence type="predicted"/>
<keyword evidence="3" id="KW-1185">Reference proteome</keyword>
<gene>
    <name evidence="2" type="ORF">RPMA_13425</name>
</gene>
<accession>A0ABX8A7V9</accession>
<evidence type="ECO:0000256" key="1">
    <source>
        <dbReference type="SAM" id="MobiDB-lite"/>
    </source>
</evidence>
<evidence type="ECO:0000313" key="2">
    <source>
        <dbReference type="EMBL" id="QUS39729.1"/>
    </source>
</evidence>
<reference evidence="2 3" key="1">
    <citation type="submission" date="2019-02" db="EMBL/GenBank/DDBJ databases">
        <title>Emended description of the genus Rhodopseudomonas and description of Rhodopseudomonas albus sp. nov., a non-phototrophic, heavy-metal-tolerant bacterium isolated from garden soil.</title>
        <authorList>
            <person name="Bao Z."/>
            <person name="Cao W.W."/>
            <person name="Sato Y."/>
            <person name="Nishizawa T."/>
            <person name="Zhao J."/>
            <person name="Guo Y."/>
            <person name="Ohta H."/>
        </authorList>
    </citation>
    <scope>NUCLEOTIDE SEQUENCE [LARGE SCALE GENOMIC DNA]</scope>
    <source>
        <strain evidence="2 3">SK50-23</strain>
    </source>
</reference>
<feature type="region of interest" description="Disordered" evidence="1">
    <location>
        <begin position="94"/>
        <end position="127"/>
    </location>
</feature>